<proteinExistence type="predicted"/>
<accession>A0A814E1S3</accession>
<dbReference type="PANTHER" id="PTHR36168">
    <property type="entry name" value="CHROMOSOME 1, WHOLE GENOME SHOTGUN SEQUENCE"/>
    <property type="match status" value="1"/>
</dbReference>
<dbReference type="InterPro" id="IPR027417">
    <property type="entry name" value="P-loop_NTPase"/>
</dbReference>
<dbReference type="Pfam" id="PF13191">
    <property type="entry name" value="AAA_16"/>
    <property type="match status" value="1"/>
</dbReference>
<dbReference type="SUPFAM" id="SSF52540">
    <property type="entry name" value="P-loop containing nucleoside triphosphate hydrolases"/>
    <property type="match status" value="1"/>
</dbReference>
<name>A0A814E1S3_ADIRI</name>
<dbReference type="AlphaFoldDB" id="A0A814E1S3"/>
<dbReference type="Proteomes" id="UP000663852">
    <property type="component" value="Unassembled WGS sequence"/>
</dbReference>
<dbReference type="EMBL" id="CAJNOJ010000050">
    <property type="protein sequence ID" value="CAF0962618.1"/>
    <property type="molecule type" value="Genomic_DNA"/>
</dbReference>
<dbReference type="PANTHER" id="PTHR36168:SF1">
    <property type="entry name" value="ORC1-LIKE AAA ATPASE DOMAIN-CONTAINING PROTEIN"/>
    <property type="match status" value="1"/>
</dbReference>
<feature type="domain" description="AAA+ ATPase" evidence="1">
    <location>
        <begin position="150"/>
        <end position="320"/>
    </location>
</feature>
<dbReference type="OrthoDB" id="511599at2759"/>
<comment type="caution">
    <text evidence="2">The sequence shown here is derived from an EMBL/GenBank/DDBJ whole genome shotgun (WGS) entry which is preliminary data.</text>
</comment>
<evidence type="ECO:0000313" key="2">
    <source>
        <dbReference type="EMBL" id="CAF0962618.1"/>
    </source>
</evidence>
<evidence type="ECO:0000259" key="1">
    <source>
        <dbReference type="SMART" id="SM00382"/>
    </source>
</evidence>
<dbReference type="Gene3D" id="3.40.50.300">
    <property type="entry name" value="P-loop containing nucleotide triphosphate hydrolases"/>
    <property type="match status" value="1"/>
</dbReference>
<evidence type="ECO:0000313" key="3">
    <source>
        <dbReference type="Proteomes" id="UP000663852"/>
    </source>
</evidence>
<sequence length="473" mass="53420">MSATRSKYLALTILAYSASCTTHAHKNKLEISEVRRAPTEEADDENGLKAVVETAAARKAREKAEWDRLSFIEKIVKKFFPSQINSIAILIIAGVGYVIYEQVKNDYEIKHTFSNGSCPNFKFKEEQLLERRTLLDQLIKIVTPVPDKLVSSYYIVLGEHGSGKSTLIRQAAREVGPGVVYVDVPSNVEKFGFAFARAIRFNFKEHIRLSTWIESKMFGSPPDDGKEASWERVLQTFEKYALNYKKKYGSVPVLIFDSCDSLANKDPKMLEILQDTAKTAIDDSAWITVFITSVGNAPEQMEGRSSITRASSFIEISDLTKDEVMTYLIEKRGLSKEMAQSIHDLFGGRMKSLQNAASKLDSGVPFEAIRRSTLQDTARRIEKIKCRATTQEQTFLFNVLCGLLNQPELTVDQLIELESDVIVRQKILDELRNETLLIRSASTGSFIYHSQAIRVCVEEYYKDKCLHCNAKGM</sequence>
<gene>
    <name evidence="2" type="ORF">EDS130_LOCUS12929</name>
</gene>
<dbReference type="SMART" id="SM00382">
    <property type="entry name" value="AAA"/>
    <property type="match status" value="1"/>
</dbReference>
<dbReference type="InterPro" id="IPR041664">
    <property type="entry name" value="AAA_16"/>
</dbReference>
<dbReference type="InterPro" id="IPR003593">
    <property type="entry name" value="AAA+_ATPase"/>
</dbReference>
<organism evidence="2 3">
    <name type="scientific">Adineta ricciae</name>
    <name type="common">Rotifer</name>
    <dbReference type="NCBI Taxonomy" id="249248"/>
    <lineage>
        <taxon>Eukaryota</taxon>
        <taxon>Metazoa</taxon>
        <taxon>Spiralia</taxon>
        <taxon>Gnathifera</taxon>
        <taxon>Rotifera</taxon>
        <taxon>Eurotatoria</taxon>
        <taxon>Bdelloidea</taxon>
        <taxon>Adinetida</taxon>
        <taxon>Adinetidae</taxon>
        <taxon>Adineta</taxon>
    </lineage>
</organism>
<protein>
    <recommendedName>
        <fullName evidence="1">AAA+ ATPase domain-containing protein</fullName>
    </recommendedName>
</protein>
<reference evidence="2" key="1">
    <citation type="submission" date="2021-02" db="EMBL/GenBank/DDBJ databases">
        <authorList>
            <person name="Nowell W R."/>
        </authorList>
    </citation>
    <scope>NUCLEOTIDE SEQUENCE</scope>
</reference>